<dbReference type="InterPro" id="IPR036280">
    <property type="entry name" value="Multihaem_cyt_sf"/>
</dbReference>
<dbReference type="EMBL" id="AP027080">
    <property type="protein sequence ID" value="BDU72302.1"/>
    <property type="molecule type" value="Genomic_DNA"/>
</dbReference>
<keyword evidence="3" id="KW-1185">Reference proteome</keyword>
<sequence length="149" mass="15436">MRTLAISLLLAGAVLGGSALAAKAPGRLHAYAPPVIPHALDPGTACTDCHGREIQGGVPAVPHKVGGWCQSCHVPSGKAAPLRPNAFRGEPASRARGARAYPGAPPALPHPVAMRENCQACHGREAHPGMRRNPHPERANCLSCHLVQG</sequence>
<gene>
    <name evidence="2" type="ORF">METEAL_14760</name>
</gene>
<evidence type="ECO:0000313" key="3">
    <source>
        <dbReference type="Proteomes" id="UP001238179"/>
    </source>
</evidence>
<dbReference type="Gene3D" id="3.90.10.10">
    <property type="entry name" value="Cytochrome C3"/>
    <property type="match status" value="1"/>
</dbReference>
<dbReference type="KEGG" id="msil:METEAL_14760"/>
<name>A0AA48GQS8_9BACT</name>
<organism evidence="2 3">
    <name type="scientific">Mesoterricola silvestris</name>
    <dbReference type="NCBI Taxonomy" id="2927979"/>
    <lineage>
        <taxon>Bacteria</taxon>
        <taxon>Pseudomonadati</taxon>
        <taxon>Acidobacteriota</taxon>
        <taxon>Holophagae</taxon>
        <taxon>Holophagales</taxon>
        <taxon>Holophagaceae</taxon>
        <taxon>Mesoterricola</taxon>
    </lineage>
</organism>
<dbReference type="AlphaFoldDB" id="A0AA48GQS8"/>
<proteinExistence type="predicted"/>
<accession>A0AA48GQS8</accession>
<protein>
    <submittedName>
        <fullName evidence="2">Uncharacterized protein</fullName>
    </submittedName>
</protein>
<evidence type="ECO:0000313" key="2">
    <source>
        <dbReference type="EMBL" id="BDU72302.1"/>
    </source>
</evidence>
<keyword evidence="1" id="KW-0732">Signal</keyword>
<dbReference type="SUPFAM" id="SSF48695">
    <property type="entry name" value="Multiheme cytochromes"/>
    <property type="match status" value="1"/>
</dbReference>
<feature type="chain" id="PRO_5041469714" evidence="1">
    <location>
        <begin position="22"/>
        <end position="149"/>
    </location>
</feature>
<feature type="signal peptide" evidence="1">
    <location>
        <begin position="1"/>
        <end position="21"/>
    </location>
</feature>
<dbReference type="Proteomes" id="UP001238179">
    <property type="component" value="Chromosome"/>
</dbReference>
<reference evidence="3" key="1">
    <citation type="journal article" date="2023" name="Int. J. Syst. Evol. Microbiol.">
        <title>Mesoterricola silvestris gen. nov., sp. nov., Mesoterricola sediminis sp. nov., Geothrix oryzae sp. nov., Geothrix edaphica sp. nov., Geothrix rubra sp. nov., and Geothrix limicola sp. nov., six novel members of Acidobacteriota isolated from soils.</title>
        <authorList>
            <person name="Itoh H."/>
            <person name="Sugisawa Y."/>
            <person name="Mise K."/>
            <person name="Xu Z."/>
            <person name="Kuniyasu M."/>
            <person name="Ushijima N."/>
            <person name="Kawano K."/>
            <person name="Kobayashi E."/>
            <person name="Shiratori Y."/>
            <person name="Masuda Y."/>
            <person name="Senoo K."/>
        </authorList>
    </citation>
    <scope>NUCLEOTIDE SEQUENCE [LARGE SCALE GENOMIC DNA]</scope>
    <source>
        <strain evidence="3">W79</strain>
    </source>
</reference>
<evidence type="ECO:0000256" key="1">
    <source>
        <dbReference type="SAM" id="SignalP"/>
    </source>
</evidence>
<dbReference type="RefSeq" id="WP_316415216.1">
    <property type="nucleotide sequence ID" value="NZ_AP027080.1"/>
</dbReference>